<sequence length="341" mass="38540">MSEENKKCSSVLPSISQEGLDNLPFGVYIIKKGGVVEFFNKEMAKISGVKNPKEVEGQNILEIPNYKKYGLDKYVKQGLEGKPFKLENIKYVSYIGKKRTYRSYYGIPIKNEKGDTIKLFCIVEDVTEKKENQKKIQDNLEEKEALLKELHHRVKNNMQIIYSLLNTQVSKIKDEEALEIIKESKNQIKSMLLIHESLYQSNNLAGINLKEYIEDLADNLFVAYGTDRDLVHYDIKINSAELNIEKAIPCALIINELISNCLKHAFPGKRKGNIEIKLSSVGRGYELEICDDGIGLDCEPNLEDIKSIGLDLVSTLTKQLGGILDIISSGGTKIKISFPKF</sequence>
<dbReference type="SMART" id="SM00387">
    <property type="entry name" value="HATPase_c"/>
    <property type="match status" value="1"/>
</dbReference>
<dbReference type="InterPro" id="IPR036890">
    <property type="entry name" value="HATPase_C_sf"/>
</dbReference>
<protein>
    <recommendedName>
        <fullName evidence="2">PAC domain-containing protein</fullName>
    </recommendedName>
</protein>
<dbReference type="PANTHER" id="PTHR43065:SF23">
    <property type="entry name" value="SENSOR HISTIDINE KINASE PDTAS"/>
    <property type="match status" value="1"/>
</dbReference>
<gene>
    <name evidence="3" type="ORF">A2531_05340</name>
</gene>
<dbReference type="InterPro" id="IPR013656">
    <property type="entry name" value="PAS_4"/>
</dbReference>
<accession>A0A1F5TSE8</accession>
<keyword evidence="1" id="KW-0175">Coiled coil</keyword>
<dbReference type="AlphaFoldDB" id="A0A1F5TSE8"/>
<dbReference type="Gene3D" id="3.30.450.20">
    <property type="entry name" value="PAS domain"/>
    <property type="match status" value="1"/>
</dbReference>
<dbReference type="SUPFAM" id="SSF55785">
    <property type="entry name" value="PYP-like sensor domain (PAS domain)"/>
    <property type="match status" value="1"/>
</dbReference>
<comment type="caution">
    <text evidence="3">The sequence shown here is derived from an EMBL/GenBank/DDBJ whole genome shotgun (WGS) entry which is preliminary data.</text>
</comment>
<dbReference type="SUPFAM" id="SSF55874">
    <property type="entry name" value="ATPase domain of HSP90 chaperone/DNA topoisomerase II/histidine kinase"/>
    <property type="match status" value="1"/>
</dbReference>
<organism evidence="3 4">
    <name type="scientific">Candidatus Falkowbacteria bacterium RIFOXYD2_FULL_34_120</name>
    <dbReference type="NCBI Taxonomy" id="1798007"/>
    <lineage>
        <taxon>Bacteria</taxon>
        <taxon>Candidatus Falkowiibacteriota</taxon>
    </lineage>
</organism>
<dbReference type="Proteomes" id="UP000177579">
    <property type="component" value="Unassembled WGS sequence"/>
</dbReference>
<feature type="domain" description="PAC" evidence="2">
    <location>
        <begin position="85"/>
        <end position="138"/>
    </location>
</feature>
<dbReference type="InterPro" id="IPR000014">
    <property type="entry name" value="PAS"/>
</dbReference>
<evidence type="ECO:0000256" key="1">
    <source>
        <dbReference type="SAM" id="Coils"/>
    </source>
</evidence>
<dbReference type="NCBIfam" id="TIGR00229">
    <property type="entry name" value="sensory_box"/>
    <property type="match status" value="1"/>
</dbReference>
<evidence type="ECO:0000259" key="2">
    <source>
        <dbReference type="PROSITE" id="PS50113"/>
    </source>
</evidence>
<evidence type="ECO:0000313" key="4">
    <source>
        <dbReference type="Proteomes" id="UP000177579"/>
    </source>
</evidence>
<evidence type="ECO:0000313" key="3">
    <source>
        <dbReference type="EMBL" id="OGF41823.1"/>
    </source>
</evidence>
<dbReference type="InterPro" id="IPR003594">
    <property type="entry name" value="HATPase_dom"/>
</dbReference>
<dbReference type="EMBL" id="MFGO01000004">
    <property type="protein sequence ID" value="OGF41823.1"/>
    <property type="molecule type" value="Genomic_DNA"/>
</dbReference>
<dbReference type="Pfam" id="PF08448">
    <property type="entry name" value="PAS_4"/>
    <property type="match status" value="1"/>
</dbReference>
<feature type="coiled-coil region" evidence="1">
    <location>
        <begin position="123"/>
        <end position="153"/>
    </location>
</feature>
<dbReference type="InterPro" id="IPR000700">
    <property type="entry name" value="PAS-assoc_C"/>
</dbReference>
<dbReference type="Gene3D" id="3.30.565.10">
    <property type="entry name" value="Histidine kinase-like ATPase, C-terminal domain"/>
    <property type="match status" value="1"/>
</dbReference>
<dbReference type="InterPro" id="IPR035965">
    <property type="entry name" value="PAS-like_dom_sf"/>
</dbReference>
<dbReference type="Pfam" id="PF02518">
    <property type="entry name" value="HATPase_c"/>
    <property type="match status" value="1"/>
</dbReference>
<dbReference type="PANTHER" id="PTHR43065">
    <property type="entry name" value="SENSOR HISTIDINE KINASE"/>
    <property type="match status" value="1"/>
</dbReference>
<reference evidence="3 4" key="1">
    <citation type="journal article" date="2016" name="Nat. Commun.">
        <title>Thousands of microbial genomes shed light on interconnected biogeochemical processes in an aquifer system.</title>
        <authorList>
            <person name="Anantharaman K."/>
            <person name="Brown C.T."/>
            <person name="Hug L.A."/>
            <person name="Sharon I."/>
            <person name="Castelle C.J."/>
            <person name="Probst A.J."/>
            <person name="Thomas B.C."/>
            <person name="Singh A."/>
            <person name="Wilkins M.J."/>
            <person name="Karaoz U."/>
            <person name="Brodie E.L."/>
            <person name="Williams K.H."/>
            <person name="Hubbard S.S."/>
            <person name="Banfield J.F."/>
        </authorList>
    </citation>
    <scope>NUCLEOTIDE SEQUENCE [LARGE SCALE GENOMIC DNA]</scope>
</reference>
<dbReference type="InterPro" id="IPR011495">
    <property type="entry name" value="Sig_transdc_His_kin_sub2_dim/P"/>
</dbReference>
<dbReference type="Pfam" id="PF07568">
    <property type="entry name" value="HisKA_2"/>
    <property type="match status" value="1"/>
</dbReference>
<proteinExistence type="predicted"/>
<dbReference type="PROSITE" id="PS50113">
    <property type="entry name" value="PAC"/>
    <property type="match status" value="1"/>
</dbReference>
<name>A0A1F5TSE8_9BACT</name>